<organism evidence="1">
    <name type="scientific">Fusobacterium animalis</name>
    <dbReference type="NCBI Taxonomy" id="76859"/>
    <lineage>
        <taxon>Bacteria</taxon>
        <taxon>Fusobacteriati</taxon>
        <taxon>Fusobacteriota</taxon>
        <taxon>Fusobacteriia</taxon>
        <taxon>Fusobacteriales</taxon>
        <taxon>Fusobacteriaceae</taxon>
        <taxon>Fusobacterium</taxon>
    </lineage>
</organism>
<dbReference type="Gene3D" id="3.30.70.1900">
    <property type="match status" value="1"/>
</dbReference>
<gene>
    <name evidence="1" type="ORF">RN98_11605</name>
</gene>
<dbReference type="RefSeq" id="WP_060676804.1">
    <property type="nucleotide sequence ID" value="NZ_CP012713.1"/>
</dbReference>
<dbReference type="EMBL" id="CP012713">
    <property type="protein sequence ID" value="ALF18770.1"/>
    <property type="molecule type" value="Genomic_DNA"/>
</dbReference>
<dbReference type="PATRIC" id="fig|76859.3.peg.2343"/>
<dbReference type="OrthoDB" id="86642at2"/>
<dbReference type="Proteomes" id="UP000063147">
    <property type="component" value="Chromosome"/>
</dbReference>
<proteinExistence type="predicted"/>
<reference evidence="1 2" key="1">
    <citation type="submission" date="2015-09" db="EMBL/GenBank/DDBJ databases">
        <authorList>
            <person name="Jackson K.R."/>
            <person name="Lunt B.L."/>
            <person name="Fisher J.N.B."/>
            <person name="Gardner A.V."/>
            <person name="Bailey M.E."/>
            <person name="Deus L.M."/>
            <person name="Earl A.S."/>
            <person name="Gibby P.D."/>
            <person name="Hartmann K.A."/>
            <person name="Liu J.E."/>
            <person name="Manci A.M."/>
            <person name="Nielsen D.A."/>
            <person name="Solomon M.B."/>
            <person name="Breakwell D.P."/>
            <person name="Burnett S.H."/>
            <person name="Grose J.H."/>
        </authorList>
    </citation>
    <scope>NUCLEOTIDE SEQUENCE [LARGE SCALE GENOMIC DNA]</scope>
    <source>
        <strain evidence="1 2">KCOM 1279</strain>
    </source>
</reference>
<dbReference type="AlphaFoldDB" id="A0A0M4SSC6"/>
<sequence>MKVYEMKLKVKLKKDIFLKDVSTYITRFMDMNLSVNPTMYNYHTSKIYKGYTFDGLFPIEEDKIYKKNKEYFFRIRTINQKIANYFLDTLMFFENKDIQGLTLNIRVVEKKLIEKLYTITPILMKTDEGYWRYSMTFEEFEKRLKINCLKKYLYFTENNDDITIDTELLKRLGKDKSDDIDLFTNIKFINRMPVPIIYKGRKLVGDKVELQVANNEKAQDIAYMLLGTGLLENCARGCGFLNFKNYE</sequence>
<name>A0A0M4SSC6_9FUSO</name>
<evidence type="ECO:0000313" key="1">
    <source>
        <dbReference type="EMBL" id="ALF18770.1"/>
    </source>
</evidence>
<protein>
    <submittedName>
        <fullName evidence="1">CRISPR-associated protein</fullName>
    </submittedName>
</protein>
<evidence type="ECO:0000313" key="2">
    <source>
        <dbReference type="Proteomes" id="UP000063147"/>
    </source>
</evidence>
<accession>A0A0M4SSC6</accession>